<dbReference type="GO" id="GO:0016114">
    <property type="term" value="P:terpenoid biosynthetic process"/>
    <property type="evidence" value="ECO:0007669"/>
    <property type="project" value="InterPro"/>
</dbReference>
<dbReference type="AlphaFoldDB" id="A0AAD4T2M8"/>
<comment type="caution">
    <text evidence="5">The sequence shown here is derived from an EMBL/GenBank/DDBJ whole genome shotgun (WGS) entry which is preliminary data.</text>
</comment>
<sequence>MTSAVDGRGSSVFGIRELNFRHEIGTVSVQFHPIAKICGSENDKFSVIHPKLEFPRSKFLRFNLCSTDNTRKGCIGRVSAVPEDGIFFWGESLNELKQLADEICSELSFITSKMPRHFKASLATVELTVVLHHVFDSPTDKILWDVGQQDLSWVCMDSNMA</sequence>
<keyword evidence="6" id="KW-1185">Reference proteome</keyword>
<reference evidence="5" key="1">
    <citation type="submission" date="2022-04" db="EMBL/GenBank/DDBJ databases">
        <title>A functionally conserved STORR gene fusion in Papaver species that diverged 16.8 million years ago.</title>
        <authorList>
            <person name="Catania T."/>
        </authorList>
    </citation>
    <scope>NUCLEOTIDE SEQUENCE</scope>
    <source>
        <strain evidence="5">S-188037</strain>
    </source>
</reference>
<evidence type="ECO:0000256" key="1">
    <source>
        <dbReference type="ARBA" id="ARBA00001946"/>
    </source>
</evidence>
<dbReference type="GO" id="GO:0008661">
    <property type="term" value="F:1-deoxy-D-xylulose-5-phosphate synthase activity"/>
    <property type="evidence" value="ECO:0007669"/>
    <property type="project" value="InterPro"/>
</dbReference>
<gene>
    <name evidence="5" type="ORF">MKW98_031180</name>
</gene>
<dbReference type="Gene3D" id="3.40.50.970">
    <property type="match status" value="1"/>
</dbReference>
<dbReference type="PANTHER" id="PTHR43322:SF3">
    <property type="entry name" value="1-DEOXY-D-XYLULOSE-5-PHOSPHATE SYNTHASE"/>
    <property type="match status" value="1"/>
</dbReference>
<protein>
    <submittedName>
        <fullName evidence="5">Uncharacterized protein</fullName>
    </submittedName>
</protein>
<keyword evidence="3" id="KW-0808">Transferase</keyword>
<dbReference type="EMBL" id="JAJJMB010005553">
    <property type="protein sequence ID" value="KAI3938232.1"/>
    <property type="molecule type" value="Genomic_DNA"/>
</dbReference>
<comment type="subunit">
    <text evidence="2">Homodimer.</text>
</comment>
<keyword evidence="4" id="KW-0786">Thiamine pyrophosphate</keyword>
<dbReference type="Pfam" id="PF13292">
    <property type="entry name" value="DXP_synthase_N"/>
    <property type="match status" value="1"/>
</dbReference>
<evidence type="ECO:0000256" key="4">
    <source>
        <dbReference type="ARBA" id="ARBA00023052"/>
    </source>
</evidence>
<accession>A0AAD4T2M8</accession>
<evidence type="ECO:0000313" key="6">
    <source>
        <dbReference type="Proteomes" id="UP001202328"/>
    </source>
</evidence>
<evidence type="ECO:0000256" key="2">
    <source>
        <dbReference type="ARBA" id="ARBA00011738"/>
    </source>
</evidence>
<dbReference type="PANTHER" id="PTHR43322">
    <property type="entry name" value="1-D-DEOXYXYLULOSE 5-PHOSPHATE SYNTHASE-RELATED"/>
    <property type="match status" value="1"/>
</dbReference>
<dbReference type="InterPro" id="IPR005477">
    <property type="entry name" value="Dxylulose-5-P_synthase"/>
</dbReference>
<proteinExistence type="predicted"/>
<organism evidence="5 6">
    <name type="scientific">Papaver atlanticum</name>
    <dbReference type="NCBI Taxonomy" id="357466"/>
    <lineage>
        <taxon>Eukaryota</taxon>
        <taxon>Viridiplantae</taxon>
        <taxon>Streptophyta</taxon>
        <taxon>Embryophyta</taxon>
        <taxon>Tracheophyta</taxon>
        <taxon>Spermatophyta</taxon>
        <taxon>Magnoliopsida</taxon>
        <taxon>Ranunculales</taxon>
        <taxon>Papaveraceae</taxon>
        <taxon>Papaveroideae</taxon>
        <taxon>Papaver</taxon>
    </lineage>
</organism>
<dbReference type="Proteomes" id="UP001202328">
    <property type="component" value="Unassembled WGS sequence"/>
</dbReference>
<comment type="cofactor">
    <cofactor evidence="1">
        <name>Mg(2+)</name>
        <dbReference type="ChEBI" id="CHEBI:18420"/>
    </cofactor>
</comment>
<evidence type="ECO:0000256" key="3">
    <source>
        <dbReference type="ARBA" id="ARBA00022679"/>
    </source>
</evidence>
<name>A0AAD4T2M8_9MAGN</name>
<evidence type="ECO:0000313" key="5">
    <source>
        <dbReference type="EMBL" id="KAI3938232.1"/>
    </source>
</evidence>